<organism evidence="1 2">
    <name type="scientific">Candidatus Shapirobacteria bacterium GW2011_GWE1_38_10</name>
    <dbReference type="NCBI Taxonomy" id="1618488"/>
    <lineage>
        <taxon>Bacteria</taxon>
        <taxon>Candidatus Shapironibacteriota</taxon>
    </lineage>
</organism>
<proteinExistence type="predicted"/>
<dbReference type="Proteomes" id="UP000034231">
    <property type="component" value="Unassembled WGS sequence"/>
</dbReference>
<accession>A0A0G0IGK9</accession>
<comment type="caution">
    <text evidence="1">The sequence shown here is derived from an EMBL/GenBank/DDBJ whole genome shotgun (WGS) entry which is preliminary data.</text>
</comment>
<name>A0A0G0IGK9_9BACT</name>
<protein>
    <submittedName>
        <fullName evidence="1">Uncharacterized protein</fullName>
    </submittedName>
</protein>
<reference evidence="1 2" key="1">
    <citation type="journal article" date="2015" name="Nature">
        <title>rRNA introns, odd ribosomes, and small enigmatic genomes across a large radiation of phyla.</title>
        <authorList>
            <person name="Brown C.T."/>
            <person name="Hug L.A."/>
            <person name="Thomas B.C."/>
            <person name="Sharon I."/>
            <person name="Castelle C.J."/>
            <person name="Singh A."/>
            <person name="Wilkins M.J."/>
            <person name="Williams K.H."/>
            <person name="Banfield J.F."/>
        </authorList>
    </citation>
    <scope>NUCLEOTIDE SEQUENCE [LARGE SCALE GENOMIC DNA]</scope>
</reference>
<gene>
    <name evidence="1" type="ORF">US68_C0008G0005</name>
</gene>
<dbReference type="AlphaFoldDB" id="A0A0G0IGK9"/>
<sequence length="65" mass="7397">MFKNLISPIQAWLLSQGRCVGCGEELSKGGRKVIRGQTTVTCRCGRIFIHNHQTDTYRRALFTEI</sequence>
<evidence type="ECO:0000313" key="2">
    <source>
        <dbReference type="Proteomes" id="UP000034231"/>
    </source>
</evidence>
<dbReference type="EMBL" id="LBTX01000008">
    <property type="protein sequence ID" value="KKQ50120.1"/>
    <property type="molecule type" value="Genomic_DNA"/>
</dbReference>
<evidence type="ECO:0000313" key="1">
    <source>
        <dbReference type="EMBL" id="KKQ50120.1"/>
    </source>
</evidence>